<dbReference type="Gene3D" id="3.30.40.10">
    <property type="entry name" value="Zinc/RING finger domain, C3HC4 (zinc finger)"/>
    <property type="match status" value="1"/>
</dbReference>
<protein>
    <recommendedName>
        <fullName evidence="1">TOG domain-containing protein</fullName>
    </recommendedName>
</protein>
<dbReference type="PANTHER" id="PTHR13371:SF0">
    <property type="entry name" value="CENTROSOMAL PROTEIN OF 104 KDA"/>
    <property type="match status" value="1"/>
</dbReference>
<keyword evidence="3" id="KW-1185">Reference proteome</keyword>
<evidence type="ECO:0000259" key="1">
    <source>
        <dbReference type="SMART" id="SM01349"/>
    </source>
</evidence>
<reference evidence="3" key="1">
    <citation type="journal article" date="2010" name="Science">
        <title>Signatures of adaptation to obligate biotrophy in the Hyaloperonospora arabidopsidis genome.</title>
        <authorList>
            <person name="Baxter L."/>
            <person name="Tripathy S."/>
            <person name="Ishaque N."/>
            <person name="Boot N."/>
            <person name="Cabral A."/>
            <person name="Kemen E."/>
            <person name="Thines M."/>
            <person name="Ah-Fong A."/>
            <person name="Anderson R."/>
            <person name="Badejoko W."/>
            <person name="Bittner-Eddy P."/>
            <person name="Boore J.L."/>
            <person name="Chibucos M.C."/>
            <person name="Coates M."/>
            <person name="Dehal P."/>
            <person name="Delehaunty K."/>
            <person name="Dong S."/>
            <person name="Downton P."/>
            <person name="Dumas B."/>
            <person name="Fabro G."/>
            <person name="Fronick C."/>
            <person name="Fuerstenberg S.I."/>
            <person name="Fulton L."/>
            <person name="Gaulin E."/>
            <person name="Govers F."/>
            <person name="Hughes L."/>
            <person name="Humphray S."/>
            <person name="Jiang R.H."/>
            <person name="Judelson H."/>
            <person name="Kamoun S."/>
            <person name="Kyung K."/>
            <person name="Meijer H."/>
            <person name="Minx P."/>
            <person name="Morris P."/>
            <person name="Nelson J."/>
            <person name="Phuntumart V."/>
            <person name="Qutob D."/>
            <person name="Rehmany A."/>
            <person name="Rougon-Cardoso A."/>
            <person name="Ryden P."/>
            <person name="Torto-Alalibo T."/>
            <person name="Studholme D."/>
            <person name="Wang Y."/>
            <person name="Win J."/>
            <person name="Wood J."/>
            <person name="Clifton S.W."/>
            <person name="Rogers J."/>
            <person name="Van den Ackerveken G."/>
            <person name="Jones J.D."/>
            <person name="McDowell J.M."/>
            <person name="Beynon J."/>
            <person name="Tyler B.M."/>
        </authorList>
    </citation>
    <scope>NUCLEOTIDE SEQUENCE [LARGE SCALE GENOMIC DNA]</scope>
    <source>
        <strain evidence="3">Emoy2</strain>
    </source>
</reference>
<organism evidence="2 3">
    <name type="scientific">Hyaloperonospora arabidopsidis (strain Emoy2)</name>
    <name type="common">Downy mildew agent</name>
    <name type="synonym">Peronospora arabidopsidis</name>
    <dbReference type="NCBI Taxonomy" id="559515"/>
    <lineage>
        <taxon>Eukaryota</taxon>
        <taxon>Sar</taxon>
        <taxon>Stramenopiles</taxon>
        <taxon>Oomycota</taxon>
        <taxon>Peronosporomycetes</taxon>
        <taxon>Peronosporales</taxon>
        <taxon>Peronosporaceae</taxon>
        <taxon>Hyaloperonospora</taxon>
    </lineage>
</organism>
<dbReference type="Pfam" id="PF21040">
    <property type="entry name" value="CEP104-like_TOG"/>
    <property type="match status" value="1"/>
</dbReference>
<dbReference type="FunCoup" id="M4BP44">
    <property type="interactions" value="49"/>
</dbReference>
<dbReference type="Pfam" id="PF21038">
    <property type="entry name" value="CEP104_N"/>
    <property type="match status" value="1"/>
</dbReference>
<dbReference type="InterPro" id="IPR052607">
    <property type="entry name" value="CEP104-like"/>
</dbReference>
<dbReference type="AlphaFoldDB" id="M4BP44"/>
<dbReference type="HOGENOM" id="CLU_003200_0_0_1"/>
<dbReference type="InterPro" id="IPR048738">
    <property type="entry name" value="CEP104_Znf"/>
</dbReference>
<dbReference type="InterPro" id="IPR013083">
    <property type="entry name" value="Znf_RING/FYVE/PHD"/>
</dbReference>
<proteinExistence type="predicted"/>
<dbReference type="Pfam" id="PF21039">
    <property type="entry name" value="CEP104_ZnF"/>
    <property type="match status" value="1"/>
</dbReference>
<sequence length="798" mass="89507">MGKLRYSVAACTSADAAVAASDGAEQVPTSLRYMTARNCSYPQEIVLQLKEGRCRLTQIQIVSHETHIARKLELFVSSRLSFDTNHDKDVDDVNCFRRLGFVRLKSNTRSKYRARELKTVHVQAEAALLKLRIHDCYVNEHNRYNQVGIMAIHVYGESLSLLPSCSADDEAGARSFVNEENTMRDGTIDWRHRTNVDAEMAARIREIQVAKDRAVDIEDYDQAKVLKQREEQLKSFGLELARLEAQKREAATMEDYDEAKRIKQEIGRLEAMVNSNEMQPILSTASGLLTRSQAMPRCQVMHRSFSNSSSRDMYLEVSQVVKKGSFYDEGHSVLRRSAQGCFSEYNEQESTCGRHDAEQEDGKRRVLNPHFEGISGAASLPDPDELPAELAKESEKLVSVIGSFFTRCFYSNLWNHRDAAIRKVTMEMSNYTVERIEVLEVCSTLAQSGAGDRIAQVALSAFCLVDRMVLLGASVRKDDMCRILGNTMTQIVNKLGEPHAKLREKAMVALEHLAAADNVGVAFVTLHLSKCSKKPLGLKLLQGRLLVLKKLLAAFNLVPGTVFTASGIMAILEGFNCLAHQSREIREAGKNITVSLYRVVGTEVHGYLKSLRPKQLADYQAAFDAAETAKTLNPDRSFASASTAGYSTGRRDKLSYESKIQFERGVEDIVDKDDGELMGKYTCPFCGVVNENSDTDQHFWKSCKMLTPCKMCGQVIEISLLTDHLLTECGMRQNHRECPRCGEAITNKFFERHVSLNDCPLRVLCGNRCPLCHEHTAPGKHGWRRHLLDEGCPSNPRR</sequence>
<dbReference type="Proteomes" id="UP000011713">
    <property type="component" value="Unassembled WGS sequence"/>
</dbReference>
<dbReference type="VEuPathDB" id="FungiDB:HpaG808182"/>
<dbReference type="InterPro" id="IPR048739">
    <property type="entry name" value="CEP104_N"/>
</dbReference>
<dbReference type="EnsemblProtists" id="HpaT808182">
    <property type="protein sequence ID" value="HpaP808182"/>
    <property type="gene ID" value="HpaG808182"/>
</dbReference>
<dbReference type="GO" id="GO:0005929">
    <property type="term" value="C:cilium"/>
    <property type="evidence" value="ECO:0007669"/>
    <property type="project" value="TreeGrafter"/>
</dbReference>
<dbReference type="Gene3D" id="1.25.10.10">
    <property type="entry name" value="Leucine-rich Repeat Variant"/>
    <property type="match status" value="1"/>
</dbReference>
<accession>M4BP44</accession>
<name>M4BP44_HYAAE</name>
<feature type="domain" description="TOG" evidence="1">
    <location>
        <begin position="389"/>
        <end position="632"/>
    </location>
</feature>
<reference evidence="2" key="2">
    <citation type="submission" date="2015-06" db="UniProtKB">
        <authorList>
            <consortium name="EnsemblProtists"/>
        </authorList>
    </citation>
    <scope>IDENTIFICATION</scope>
    <source>
        <strain evidence="2">Emoy2</strain>
    </source>
</reference>
<dbReference type="EMBL" id="JH598483">
    <property type="status" value="NOT_ANNOTATED_CDS"/>
    <property type="molecule type" value="Genomic_DNA"/>
</dbReference>
<dbReference type="eggNOG" id="KOG4825">
    <property type="taxonomic scope" value="Eukaryota"/>
</dbReference>
<dbReference type="OMA" id="VQGNDYN"/>
<dbReference type="InParanoid" id="M4BP44"/>
<dbReference type="InterPro" id="IPR034085">
    <property type="entry name" value="TOG"/>
</dbReference>
<dbReference type="PANTHER" id="PTHR13371">
    <property type="entry name" value="GLYCINE-, GLUTAMATE-, THIENYLCYCLOHEXYLPIPERIDINE-BINDING PROTEIN"/>
    <property type="match status" value="1"/>
</dbReference>
<evidence type="ECO:0000313" key="2">
    <source>
        <dbReference type="EnsemblProtists" id="HpaP808182"/>
    </source>
</evidence>
<evidence type="ECO:0000313" key="3">
    <source>
        <dbReference type="Proteomes" id="UP000011713"/>
    </source>
</evidence>
<dbReference type="InterPro" id="IPR011989">
    <property type="entry name" value="ARM-like"/>
</dbReference>
<dbReference type="SMART" id="SM01349">
    <property type="entry name" value="TOG"/>
    <property type="match status" value="1"/>
</dbReference>